<dbReference type="AlphaFoldDB" id="A0A5A7PBC1"/>
<evidence type="ECO:0000313" key="3">
    <source>
        <dbReference type="Proteomes" id="UP000325081"/>
    </source>
</evidence>
<proteinExistence type="predicted"/>
<dbReference type="GO" id="GO:0003700">
    <property type="term" value="F:DNA-binding transcription factor activity"/>
    <property type="evidence" value="ECO:0007669"/>
    <property type="project" value="InterPro"/>
</dbReference>
<dbReference type="InterPro" id="IPR025753">
    <property type="entry name" value="AAA_N_dom"/>
</dbReference>
<dbReference type="Proteomes" id="UP000325081">
    <property type="component" value="Unassembled WGS sequence"/>
</dbReference>
<name>A0A5A7PBC1_STRAF</name>
<comment type="caution">
    <text evidence="2">The sequence shown here is derived from an EMBL/GenBank/DDBJ whole genome shotgun (WGS) entry which is preliminary data.</text>
</comment>
<evidence type="ECO:0000259" key="1">
    <source>
        <dbReference type="Pfam" id="PF14363"/>
    </source>
</evidence>
<dbReference type="InterPro" id="IPR044607">
    <property type="entry name" value="RKD-like"/>
</dbReference>
<dbReference type="PANTHER" id="PTHR46373:SF20">
    <property type="entry name" value="PROTEIN RKD1"/>
    <property type="match status" value="1"/>
</dbReference>
<reference evidence="3" key="1">
    <citation type="journal article" date="2019" name="Curr. Biol.">
        <title>Genome Sequence of Striga asiatica Provides Insight into the Evolution of Plant Parasitism.</title>
        <authorList>
            <person name="Yoshida S."/>
            <person name="Kim S."/>
            <person name="Wafula E.K."/>
            <person name="Tanskanen J."/>
            <person name="Kim Y.M."/>
            <person name="Honaas L."/>
            <person name="Yang Z."/>
            <person name="Spallek T."/>
            <person name="Conn C.E."/>
            <person name="Ichihashi Y."/>
            <person name="Cheong K."/>
            <person name="Cui S."/>
            <person name="Der J.P."/>
            <person name="Gundlach H."/>
            <person name="Jiao Y."/>
            <person name="Hori C."/>
            <person name="Ishida J.K."/>
            <person name="Kasahara H."/>
            <person name="Kiba T."/>
            <person name="Kim M.S."/>
            <person name="Koo N."/>
            <person name="Laohavisit A."/>
            <person name="Lee Y.H."/>
            <person name="Lumba S."/>
            <person name="McCourt P."/>
            <person name="Mortimer J.C."/>
            <person name="Mutuku J.M."/>
            <person name="Nomura T."/>
            <person name="Sasaki-Sekimoto Y."/>
            <person name="Seto Y."/>
            <person name="Wang Y."/>
            <person name="Wakatake T."/>
            <person name="Sakakibara H."/>
            <person name="Demura T."/>
            <person name="Yamaguchi S."/>
            <person name="Yoneyama K."/>
            <person name="Manabe R.I."/>
            <person name="Nelson D.C."/>
            <person name="Schulman A.H."/>
            <person name="Timko M.P."/>
            <person name="dePamphilis C.W."/>
            <person name="Choi D."/>
            <person name="Shirasu K."/>
        </authorList>
    </citation>
    <scope>NUCLEOTIDE SEQUENCE [LARGE SCALE GENOMIC DNA]</scope>
    <source>
        <strain evidence="3">cv. UVA1</strain>
    </source>
</reference>
<organism evidence="2 3">
    <name type="scientific">Striga asiatica</name>
    <name type="common">Asiatic witchweed</name>
    <name type="synonym">Buchnera asiatica</name>
    <dbReference type="NCBI Taxonomy" id="4170"/>
    <lineage>
        <taxon>Eukaryota</taxon>
        <taxon>Viridiplantae</taxon>
        <taxon>Streptophyta</taxon>
        <taxon>Embryophyta</taxon>
        <taxon>Tracheophyta</taxon>
        <taxon>Spermatophyta</taxon>
        <taxon>Magnoliopsida</taxon>
        <taxon>eudicotyledons</taxon>
        <taxon>Gunneridae</taxon>
        <taxon>Pentapetalae</taxon>
        <taxon>asterids</taxon>
        <taxon>lamiids</taxon>
        <taxon>Lamiales</taxon>
        <taxon>Orobanchaceae</taxon>
        <taxon>Buchnereae</taxon>
        <taxon>Striga</taxon>
    </lineage>
</organism>
<accession>A0A5A7PBC1</accession>
<dbReference type="EMBL" id="BKCP01004294">
    <property type="protein sequence ID" value="GER30031.1"/>
    <property type="molecule type" value="Genomic_DNA"/>
</dbReference>
<protein>
    <submittedName>
        <fullName evidence="2">P-loop containing nucleoside triphosphatehydrolases superfamily protein</fullName>
    </submittedName>
</protein>
<dbReference type="GO" id="GO:0016787">
    <property type="term" value="F:hydrolase activity"/>
    <property type="evidence" value="ECO:0007669"/>
    <property type="project" value="UniProtKB-KW"/>
</dbReference>
<dbReference type="Pfam" id="PF14363">
    <property type="entry name" value="AAA_assoc"/>
    <property type="match status" value="1"/>
</dbReference>
<gene>
    <name evidence="2" type="ORF">STAS_05931</name>
</gene>
<feature type="domain" description="AAA-type ATPase N-terminal" evidence="1">
    <location>
        <begin position="65"/>
        <end position="123"/>
    </location>
</feature>
<dbReference type="PANTHER" id="PTHR46373">
    <property type="entry name" value="PROTEIN RKD4"/>
    <property type="match status" value="1"/>
</dbReference>
<keyword evidence="3" id="KW-1185">Reference proteome</keyword>
<keyword evidence="2" id="KW-0378">Hydrolase</keyword>
<sequence length="193" mass="22398">MLLPTRNRYFLNSAVRDVLPPQIRTTSFRIRCSKQKKYTASKILSVAGSNAATAVVVRAIANDLLPPELHDNIFSGICRLLSAFSNQLTTVIDEFDGLDPNDIYQVAEAYFGQAEFREIRRINFNFVNMERRDYQKKGHLRILEQEKRLLEEIPDMEMEDTTKRLRQAFSKANYKKRKLMGAVDLVRLNLNRL</sequence>
<dbReference type="OrthoDB" id="913183at2759"/>
<evidence type="ECO:0000313" key="2">
    <source>
        <dbReference type="EMBL" id="GER30031.1"/>
    </source>
</evidence>